<evidence type="ECO:0000256" key="5">
    <source>
        <dbReference type="ARBA" id="ARBA00022889"/>
    </source>
</evidence>
<comment type="subcellular location">
    <subcellularLocation>
        <location evidence="1">Membrane</location>
        <topology evidence="1">Single-pass membrane protein</topology>
    </subcellularLocation>
</comment>
<keyword evidence="8" id="KW-1015">Disulfide bond</keyword>
<evidence type="ECO:0000259" key="10">
    <source>
        <dbReference type="SMART" id="SM00082"/>
    </source>
</evidence>
<protein>
    <recommendedName>
        <fullName evidence="10">LRRCT domain-containing protein</fullName>
    </recommendedName>
</protein>
<evidence type="ECO:0000313" key="11">
    <source>
        <dbReference type="EMBL" id="KAL2103921.1"/>
    </source>
</evidence>
<dbReference type="Gene3D" id="3.80.10.10">
    <property type="entry name" value="Ribonuclease Inhibitor"/>
    <property type="match status" value="1"/>
</dbReference>
<dbReference type="Proteomes" id="UP001591681">
    <property type="component" value="Unassembled WGS sequence"/>
</dbReference>
<evidence type="ECO:0000256" key="2">
    <source>
        <dbReference type="ARBA" id="ARBA00022614"/>
    </source>
</evidence>
<feature type="chain" id="PRO_5044870398" description="LRRCT domain-containing protein" evidence="9">
    <location>
        <begin position="23"/>
        <end position="240"/>
    </location>
</feature>
<keyword evidence="3" id="KW-0812">Transmembrane</keyword>
<proteinExistence type="predicted"/>
<dbReference type="AlphaFoldDB" id="A0ABD1KY73"/>
<dbReference type="PANTHER" id="PTHR22650:SF6">
    <property type="entry name" value="PLATELET GLYCOPROTEIN IX"/>
    <property type="match status" value="1"/>
</dbReference>
<reference evidence="11 12" key="1">
    <citation type="submission" date="2024-09" db="EMBL/GenBank/DDBJ databases">
        <title>A chromosome-level genome assembly of Gray's grenadier anchovy, Coilia grayii.</title>
        <authorList>
            <person name="Fu Z."/>
        </authorList>
    </citation>
    <scope>NUCLEOTIDE SEQUENCE [LARGE SCALE GENOMIC DNA]</scope>
    <source>
        <strain evidence="11">G4</strain>
        <tissue evidence="11">Muscle</tissue>
    </source>
</reference>
<keyword evidence="2" id="KW-0433">Leucine-rich repeat</keyword>
<keyword evidence="5" id="KW-0130">Cell adhesion</keyword>
<dbReference type="InterPro" id="IPR052313">
    <property type="entry name" value="GPIb-IX-V_Complex"/>
</dbReference>
<evidence type="ECO:0000256" key="3">
    <source>
        <dbReference type="ARBA" id="ARBA00022692"/>
    </source>
</evidence>
<evidence type="ECO:0000256" key="4">
    <source>
        <dbReference type="ARBA" id="ARBA00022729"/>
    </source>
</evidence>
<sequence length="240" mass="26561">MLFGMVIVLLVLLELSTPQAVSGPCQCSALQASELRVNCTSQNLREVPHVPVDTMELHLHNNLLTSVPVGYFDTLHNLRMAKLSGNPFHCDCRIQYLSTWLLKNGALVPAMPTCASPHALAGKAITELDDSLFSSCGEGHSCSSVVYNAVLGFMLCALNVVLFWSLQLAKDSTYILGIYEKHAGFEAASLRSRKPKHSGKKRRSSLALLNELERHVPNMEIFPQIIDTLHMKHNIKLKEI</sequence>
<name>A0ABD1KY73_9TELE</name>
<dbReference type="EMBL" id="JBHFQA010000001">
    <property type="protein sequence ID" value="KAL2103921.1"/>
    <property type="molecule type" value="Genomic_DNA"/>
</dbReference>
<evidence type="ECO:0000256" key="6">
    <source>
        <dbReference type="ARBA" id="ARBA00022989"/>
    </source>
</evidence>
<comment type="caution">
    <text evidence="11">The sequence shown here is derived from an EMBL/GenBank/DDBJ whole genome shotgun (WGS) entry which is preliminary data.</text>
</comment>
<dbReference type="SUPFAM" id="SSF52058">
    <property type="entry name" value="L domain-like"/>
    <property type="match status" value="1"/>
</dbReference>
<evidence type="ECO:0000256" key="1">
    <source>
        <dbReference type="ARBA" id="ARBA00004167"/>
    </source>
</evidence>
<evidence type="ECO:0000313" key="12">
    <source>
        <dbReference type="Proteomes" id="UP001591681"/>
    </source>
</evidence>
<evidence type="ECO:0000256" key="9">
    <source>
        <dbReference type="SAM" id="SignalP"/>
    </source>
</evidence>
<keyword evidence="6" id="KW-1133">Transmembrane helix</keyword>
<dbReference type="SMART" id="SM00082">
    <property type="entry name" value="LRRCT"/>
    <property type="match status" value="1"/>
</dbReference>
<evidence type="ECO:0000256" key="7">
    <source>
        <dbReference type="ARBA" id="ARBA00023136"/>
    </source>
</evidence>
<keyword evidence="7" id="KW-0472">Membrane</keyword>
<gene>
    <name evidence="11" type="ORF">ACEWY4_000789</name>
</gene>
<keyword evidence="12" id="KW-1185">Reference proteome</keyword>
<dbReference type="PANTHER" id="PTHR22650">
    <property type="entry name" value="GLYCOPROTEIN IB BETA"/>
    <property type="match status" value="1"/>
</dbReference>
<evidence type="ECO:0000256" key="8">
    <source>
        <dbReference type="ARBA" id="ARBA00023157"/>
    </source>
</evidence>
<dbReference type="InterPro" id="IPR000483">
    <property type="entry name" value="Cys-rich_flank_reg_C"/>
</dbReference>
<dbReference type="InterPro" id="IPR032675">
    <property type="entry name" value="LRR_dom_sf"/>
</dbReference>
<organism evidence="11 12">
    <name type="scientific">Coilia grayii</name>
    <name type="common">Gray's grenadier anchovy</name>
    <dbReference type="NCBI Taxonomy" id="363190"/>
    <lineage>
        <taxon>Eukaryota</taxon>
        <taxon>Metazoa</taxon>
        <taxon>Chordata</taxon>
        <taxon>Craniata</taxon>
        <taxon>Vertebrata</taxon>
        <taxon>Euteleostomi</taxon>
        <taxon>Actinopterygii</taxon>
        <taxon>Neopterygii</taxon>
        <taxon>Teleostei</taxon>
        <taxon>Clupei</taxon>
        <taxon>Clupeiformes</taxon>
        <taxon>Clupeoidei</taxon>
        <taxon>Engraulidae</taxon>
        <taxon>Coilinae</taxon>
        <taxon>Coilia</taxon>
    </lineage>
</organism>
<accession>A0ABD1KY73</accession>
<feature type="signal peptide" evidence="9">
    <location>
        <begin position="1"/>
        <end position="22"/>
    </location>
</feature>
<keyword evidence="4 9" id="KW-0732">Signal</keyword>
<feature type="domain" description="LRRCT" evidence="10">
    <location>
        <begin position="86"/>
        <end position="137"/>
    </location>
</feature>